<dbReference type="CDD" id="cd09159">
    <property type="entry name" value="PLDc_ybhO_like_2"/>
    <property type="match status" value="1"/>
</dbReference>
<dbReference type="PANTHER" id="PTHR21248">
    <property type="entry name" value="CARDIOLIPIN SYNTHASE"/>
    <property type="match status" value="1"/>
</dbReference>
<proteinExistence type="predicted"/>
<dbReference type="GO" id="GO:0016020">
    <property type="term" value="C:membrane"/>
    <property type="evidence" value="ECO:0007669"/>
    <property type="project" value="TreeGrafter"/>
</dbReference>
<evidence type="ECO:0000313" key="3">
    <source>
        <dbReference type="Proteomes" id="UP000002171"/>
    </source>
</evidence>
<organism evidence="2 3">
    <name type="scientific">Neptuniibacter caesariensis</name>
    <dbReference type="NCBI Taxonomy" id="207954"/>
    <lineage>
        <taxon>Bacteria</taxon>
        <taxon>Pseudomonadati</taxon>
        <taxon>Pseudomonadota</taxon>
        <taxon>Gammaproteobacteria</taxon>
        <taxon>Oceanospirillales</taxon>
        <taxon>Oceanospirillaceae</taxon>
        <taxon>Neptuniibacter</taxon>
    </lineage>
</organism>
<dbReference type="AlphaFoldDB" id="A0A7U8C3P8"/>
<dbReference type="InterPro" id="IPR001736">
    <property type="entry name" value="PLipase_D/transphosphatidylase"/>
</dbReference>
<evidence type="ECO:0000259" key="1">
    <source>
        <dbReference type="PROSITE" id="PS50035"/>
    </source>
</evidence>
<reference evidence="2 3" key="1">
    <citation type="submission" date="2006-02" db="EMBL/GenBank/DDBJ databases">
        <authorList>
            <person name="Pinhassi J."/>
            <person name="Pedros-Alio C."/>
            <person name="Ferriera S."/>
            <person name="Johnson J."/>
            <person name="Kravitz S."/>
            <person name="Halpern A."/>
            <person name="Remington K."/>
            <person name="Beeson K."/>
            <person name="Tran B."/>
            <person name="Rogers Y.-H."/>
            <person name="Friedman R."/>
            <person name="Venter J.C."/>
        </authorList>
    </citation>
    <scope>NUCLEOTIDE SEQUENCE [LARGE SCALE GENOMIC DNA]</scope>
    <source>
        <strain evidence="2 3">MED92</strain>
    </source>
</reference>
<dbReference type="SMART" id="SM00155">
    <property type="entry name" value="PLDc"/>
    <property type="match status" value="2"/>
</dbReference>
<dbReference type="PROSITE" id="PS50035">
    <property type="entry name" value="PLD"/>
    <property type="match status" value="1"/>
</dbReference>
<comment type="caution">
    <text evidence="2">The sequence shown here is derived from an EMBL/GenBank/DDBJ whole genome shotgun (WGS) entry which is preliminary data.</text>
</comment>
<dbReference type="CDD" id="cd09110">
    <property type="entry name" value="PLDc_CLS_1"/>
    <property type="match status" value="1"/>
</dbReference>
<name>A0A7U8C3P8_NEPCE</name>
<dbReference type="GO" id="GO:0032049">
    <property type="term" value="P:cardiolipin biosynthetic process"/>
    <property type="evidence" value="ECO:0007669"/>
    <property type="project" value="UniProtKB-ARBA"/>
</dbReference>
<accession>A0A7U8C3P8</accession>
<sequence length="371" mass="43231">MRNQFQWREGNKVDLLVDGEAFFPVMLDEIKKSRHSLLLEFYFVTSGVIADKFIVELISAAQRGVMVKLIVDGFGSYRFSSADRSRLEKVGAQIVTYNPLHLSKLTRNFARDHRKLLVVDQRIAFIGGTGLSDVYWLSEEQGCPWHEIMARVEGPAVTDLVNMYNQLWQRCTAQVLSPGGTLEYRGDSRVRVRTVQGLYQQDIKGSFLNRVNSAQDKVWLMTAYFLPSFSMRYALRRAAKRGVDVRLIIAGPYTDQPWVFHASKRYYSRLLKAGVKIYEYQPRFLHAKMSVVDDWGTMGSCNLDHWNLRWNLEANIELEDSDFVRQMTQVFYDDLHHCQEVIPAVWSCRPWHRRLKEAIWAWISHLVLKIR</sequence>
<gene>
    <name evidence="2" type="ORF">MED92_02001</name>
</gene>
<dbReference type="GO" id="GO:0008808">
    <property type="term" value="F:cardiolipin synthase activity"/>
    <property type="evidence" value="ECO:0007669"/>
    <property type="project" value="TreeGrafter"/>
</dbReference>
<dbReference type="EMBL" id="AAOW01000012">
    <property type="protein sequence ID" value="EAR60933.1"/>
    <property type="molecule type" value="Genomic_DNA"/>
</dbReference>
<evidence type="ECO:0000313" key="2">
    <source>
        <dbReference type="EMBL" id="EAR60933.1"/>
    </source>
</evidence>
<dbReference type="PANTHER" id="PTHR21248:SF23">
    <property type="entry name" value="CARDIOLIPIN SYNTHASE B"/>
    <property type="match status" value="1"/>
</dbReference>
<dbReference type="SUPFAM" id="SSF56024">
    <property type="entry name" value="Phospholipase D/nuclease"/>
    <property type="match status" value="2"/>
</dbReference>
<dbReference type="Pfam" id="PF13091">
    <property type="entry name" value="PLDc_2"/>
    <property type="match status" value="2"/>
</dbReference>
<keyword evidence="3" id="KW-1185">Reference proteome</keyword>
<protein>
    <submittedName>
        <fullName evidence="2">Phospholipase family protein</fullName>
    </submittedName>
</protein>
<feature type="domain" description="PLD phosphodiesterase" evidence="1">
    <location>
        <begin position="108"/>
        <end position="135"/>
    </location>
</feature>
<dbReference type="Gene3D" id="3.30.870.10">
    <property type="entry name" value="Endonuclease Chain A"/>
    <property type="match status" value="2"/>
</dbReference>
<dbReference type="Proteomes" id="UP000002171">
    <property type="component" value="Unassembled WGS sequence"/>
</dbReference>
<dbReference type="InterPro" id="IPR025202">
    <property type="entry name" value="PLD-like_dom"/>
</dbReference>
<dbReference type="OrthoDB" id="9762009at2"/>
<dbReference type="RefSeq" id="WP_007022419.1">
    <property type="nucleotide sequence ID" value="NZ_CH724127.1"/>
</dbReference>